<dbReference type="Proteomes" id="UP000095576">
    <property type="component" value="Unassembled WGS sequence"/>
</dbReference>
<dbReference type="InterPro" id="IPR043749">
    <property type="entry name" value="DUF5694"/>
</dbReference>
<accession>A0A174JYD4</accession>
<dbReference type="Pfam" id="PF18950">
    <property type="entry name" value="DUF5694"/>
    <property type="match status" value="1"/>
</dbReference>
<evidence type="ECO:0000313" key="1">
    <source>
        <dbReference type="EMBL" id="CUP02205.1"/>
    </source>
</evidence>
<sequence length="283" mass="32643">MSFKHIINTMNKIAFILIMTGMFFIKGYAQRTEVLTLGVFHFDFPNLDMQQISEEDQINVLSPVYQKEIELIASKLANFNPDAIVIEHPLGGQQKIDSLFKAYLAGNHKLSKSEVQQLGFRIAKMCKAKIYCADARGTQTARIEELLEDDSTKQYQDFEESFVNSPDSSLYSKDQLIFKQKGILPQLIHLNDPRQIKKDLGNYLIGHFKYESDKGDYTGADFESGRWFNRNLRIFRNIQRTPKSAKRILVIFGAAHMNLLNYLFECSPEYKLLNVNDYLKTNS</sequence>
<reference evidence="1 2" key="1">
    <citation type="submission" date="2015-09" db="EMBL/GenBank/DDBJ databases">
        <authorList>
            <consortium name="Pathogen Informatics"/>
        </authorList>
    </citation>
    <scope>NUCLEOTIDE SEQUENCE [LARGE SCALE GENOMIC DNA]</scope>
    <source>
        <strain evidence="1 2">2789STDY5834899</strain>
    </source>
</reference>
<name>A0A174JYD4_BACT4</name>
<evidence type="ECO:0000313" key="2">
    <source>
        <dbReference type="Proteomes" id="UP000095576"/>
    </source>
</evidence>
<dbReference type="AlphaFoldDB" id="A0A174JYD4"/>
<gene>
    <name evidence="1" type="ORF">ERS852511_00875</name>
</gene>
<proteinExistence type="predicted"/>
<organism evidence="1 2">
    <name type="scientific">Bacteroides thetaiotaomicron</name>
    <dbReference type="NCBI Taxonomy" id="818"/>
    <lineage>
        <taxon>Bacteria</taxon>
        <taxon>Pseudomonadati</taxon>
        <taxon>Bacteroidota</taxon>
        <taxon>Bacteroidia</taxon>
        <taxon>Bacteroidales</taxon>
        <taxon>Bacteroidaceae</taxon>
        <taxon>Bacteroides</taxon>
    </lineage>
</organism>
<dbReference type="EMBL" id="CZAP01000002">
    <property type="protein sequence ID" value="CUP02205.1"/>
    <property type="molecule type" value="Genomic_DNA"/>
</dbReference>
<protein>
    <submittedName>
        <fullName evidence="1">Uncharacterized protein</fullName>
    </submittedName>
</protein>